<comment type="similarity">
    <text evidence="1 4">Belongs to the methyltransferase superfamily. METL family.</text>
</comment>
<evidence type="ECO:0000256" key="3">
    <source>
        <dbReference type="ARBA" id="ARBA00022679"/>
    </source>
</evidence>
<reference evidence="6 7" key="1">
    <citation type="submission" date="2020-04" db="EMBL/GenBank/DDBJ databases">
        <title>Perkinsus olseni comparative genomics.</title>
        <authorList>
            <person name="Bogema D.R."/>
        </authorList>
    </citation>
    <scope>NUCLEOTIDE SEQUENCE [LARGE SCALE GENOMIC DNA]</scope>
    <source>
        <strain evidence="6 7">ATCC PRA-207</strain>
    </source>
</reference>
<dbReference type="PIRSF" id="PIRSF037755">
    <property type="entry name" value="Mettl2_prd"/>
    <property type="match status" value="1"/>
</dbReference>
<keyword evidence="3 4" id="KW-0808">Transferase</keyword>
<dbReference type="SUPFAM" id="SSF53335">
    <property type="entry name" value="S-adenosyl-L-methionine-dependent methyltransferases"/>
    <property type="match status" value="1"/>
</dbReference>
<dbReference type="InterPro" id="IPR029063">
    <property type="entry name" value="SAM-dependent_MTases_sf"/>
</dbReference>
<evidence type="ECO:0000259" key="5">
    <source>
        <dbReference type="Pfam" id="PF08242"/>
    </source>
</evidence>
<dbReference type="CDD" id="cd02440">
    <property type="entry name" value="AdoMet_MTases"/>
    <property type="match status" value="1"/>
</dbReference>
<organism evidence="6 7">
    <name type="scientific">Perkinsus olseni</name>
    <name type="common">Perkinsus atlanticus</name>
    <dbReference type="NCBI Taxonomy" id="32597"/>
    <lineage>
        <taxon>Eukaryota</taxon>
        <taxon>Sar</taxon>
        <taxon>Alveolata</taxon>
        <taxon>Perkinsozoa</taxon>
        <taxon>Perkinsea</taxon>
        <taxon>Perkinsida</taxon>
        <taxon>Perkinsidae</taxon>
        <taxon>Perkinsus</taxon>
    </lineage>
</organism>
<dbReference type="Pfam" id="PF08242">
    <property type="entry name" value="Methyltransf_12"/>
    <property type="match status" value="1"/>
</dbReference>
<dbReference type="InterPro" id="IPR026113">
    <property type="entry name" value="METTL2/6/8-like"/>
</dbReference>
<proteinExistence type="inferred from homology"/>
<protein>
    <recommendedName>
        <fullName evidence="4">tRNA N(3)-methylcytidine methyltransferase</fullName>
        <ecNumber evidence="4">2.1.1.-</ecNumber>
    </recommendedName>
</protein>
<sequence>MSSLPPLPTVKEYKPTSDDLAEADQVISQAAEVPEFWAKKYEKDAVKNWDLFYKRNKTNFFKDRHYLVTEFGEVARSDSFLGSKETGLLVEIGCGVGNAVIPLAEACPNLSILATDCSSVAIGLLDERLKTEETSVAQRISTRVIDATSAEFPPKDLVGSADFVLLLFCLSAISEAHYSAIVDGCRRILKPGGIDGTRAKFFTEESLVDLWERQGGLERVELLTHRRCVVNRKQGKEMKRVWLQAKWRVPLPNDSHVSL</sequence>
<comment type="caution">
    <text evidence="6">The sequence shown here is derived from an EMBL/GenBank/DDBJ whole genome shotgun (WGS) entry which is preliminary data.</text>
</comment>
<accession>A0A7J6TJ08</accession>
<name>A0A7J6TJ08_PEROL</name>
<gene>
    <name evidence="6" type="ORF">FOZ63_030999</name>
</gene>
<evidence type="ECO:0000256" key="4">
    <source>
        <dbReference type="PIRNR" id="PIRNR037755"/>
    </source>
</evidence>
<dbReference type="PANTHER" id="PTHR22809:SF5">
    <property type="entry name" value="TRNA N(3)-METHYLCYTIDINE METHYLTRANSFERASE METTL6"/>
    <property type="match status" value="1"/>
</dbReference>
<evidence type="ECO:0000313" key="6">
    <source>
        <dbReference type="EMBL" id="KAF4744340.1"/>
    </source>
</evidence>
<dbReference type="InterPro" id="IPR013217">
    <property type="entry name" value="Methyltransf_12"/>
</dbReference>
<dbReference type="Gene3D" id="3.40.50.150">
    <property type="entry name" value="Vaccinia Virus protein VP39"/>
    <property type="match status" value="1"/>
</dbReference>
<keyword evidence="7" id="KW-1185">Reference proteome</keyword>
<comment type="function">
    <text evidence="4">S-adenosyl-L-methionine-dependent methyltransferase.</text>
</comment>
<feature type="domain" description="Methyltransferase type 12" evidence="5">
    <location>
        <begin position="90"/>
        <end position="194"/>
    </location>
</feature>
<dbReference type="GO" id="GO:0008173">
    <property type="term" value="F:RNA methyltransferase activity"/>
    <property type="evidence" value="ECO:0007669"/>
    <property type="project" value="UniProtKB-ARBA"/>
</dbReference>
<keyword evidence="2 4" id="KW-0489">Methyltransferase</keyword>
<evidence type="ECO:0000256" key="1">
    <source>
        <dbReference type="ARBA" id="ARBA00009725"/>
    </source>
</evidence>
<evidence type="ECO:0000256" key="2">
    <source>
        <dbReference type="ARBA" id="ARBA00022603"/>
    </source>
</evidence>
<dbReference type="AlphaFoldDB" id="A0A7J6TJ08"/>
<dbReference type="PANTHER" id="PTHR22809">
    <property type="entry name" value="METHYLTRANSFERASE-RELATED"/>
    <property type="match status" value="1"/>
</dbReference>
<dbReference type="Proteomes" id="UP000553632">
    <property type="component" value="Unassembled WGS sequence"/>
</dbReference>
<evidence type="ECO:0000313" key="7">
    <source>
        <dbReference type="Proteomes" id="UP000553632"/>
    </source>
</evidence>
<dbReference type="GO" id="GO:0032259">
    <property type="term" value="P:methylation"/>
    <property type="evidence" value="ECO:0007669"/>
    <property type="project" value="UniProtKB-KW"/>
</dbReference>
<dbReference type="GO" id="GO:0008757">
    <property type="term" value="F:S-adenosylmethionine-dependent methyltransferase activity"/>
    <property type="evidence" value="ECO:0007669"/>
    <property type="project" value="UniProtKB-ARBA"/>
</dbReference>
<dbReference type="EC" id="2.1.1.-" evidence="4"/>
<dbReference type="EMBL" id="JABANO010010908">
    <property type="protein sequence ID" value="KAF4744340.1"/>
    <property type="molecule type" value="Genomic_DNA"/>
</dbReference>